<sequence>MATKLRTKLKDVSFSFALHSKVYWSYLKIMIQKSMEYRTNFFIQLFVEIGHIVLTIVFFYVIFGNVSDIAGWSKDKMWVLIGIFTVFSELIVGLFYVWNLSSLPSKIKDGYIDFTLLKPANSQFLLTASSTYISSFVSTIPGFIMIFIGLTNLNLTVTLAQLLVSIILFICGIIVFYSVMTMLTSLAFLFTNSSASLARLVIDLYQFGQYPPTMYKGLVKVFFLIVLPVTIAAGFPADTLLHGISIGNVLLSIVVAAGFLYASTRVWKQMIKHYSSASS</sequence>
<dbReference type="InterPro" id="IPR010390">
    <property type="entry name" value="ABC-2_transporter-like"/>
</dbReference>
<feature type="transmembrane region" description="Helical" evidence="1">
    <location>
        <begin position="162"/>
        <end position="180"/>
    </location>
</feature>
<comment type="caution">
    <text evidence="2">The sequence shown here is derived from an EMBL/GenBank/DDBJ whole genome shotgun (WGS) entry which is preliminary data.</text>
</comment>
<dbReference type="PANTHER" id="PTHR36833">
    <property type="entry name" value="SLR0610 PROTEIN-RELATED"/>
    <property type="match status" value="1"/>
</dbReference>
<name>A0A2M7TK76_UNCKA</name>
<evidence type="ECO:0008006" key="4">
    <source>
        <dbReference type="Google" id="ProtNLM"/>
    </source>
</evidence>
<protein>
    <recommendedName>
        <fullName evidence="4">ABC transporter permease</fullName>
    </recommendedName>
</protein>
<proteinExistence type="predicted"/>
<feature type="transmembrane region" description="Helical" evidence="1">
    <location>
        <begin position="41"/>
        <end position="66"/>
    </location>
</feature>
<dbReference type="AlphaFoldDB" id="A0A2M7TK76"/>
<evidence type="ECO:0000256" key="1">
    <source>
        <dbReference type="SAM" id="Phobius"/>
    </source>
</evidence>
<keyword evidence="1" id="KW-1133">Transmembrane helix</keyword>
<feature type="transmembrane region" description="Helical" evidence="1">
    <location>
        <begin position="241"/>
        <end position="262"/>
    </location>
</feature>
<organism evidence="2 3">
    <name type="scientific">candidate division WWE3 bacterium CG_4_10_14_0_2_um_filter_41_14</name>
    <dbReference type="NCBI Taxonomy" id="1975072"/>
    <lineage>
        <taxon>Bacteria</taxon>
        <taxon>Katanobacteria</taxon>
    </lineage>
</organism>
<gene>
    <name evidence="2" type="ORF">COY32_02160</name>
</gene>
<dbReference type="Pfam" id="PF06182">
    <property type="entry name" value="ABC2_membrane_6"/>
    <property type="match status" value="1"/>
</dbReference>
<dbReference type="Proteomes" id="UP000228920">
    <property type="component" value="Unassembled WGS sequence"/>
</dbReference>
<evidence type="ECO:0000313" key="2">
    <source>
        <dbReference type="EMBL" id="PIZ47109.1"/>
    </source>
</evidence>
<keyword evidence="1" id="KW-0812">Transmembrane</keyword>
<reference evidence="3" key="1">
    <citation type="submission" date="2017-09" db="EMBL/GenBank/DDBJ databases">
        <title>Depth-based differentiation of microbial function through sediment-hosted aquifers and enrichment of novel symbionts in the deep terrestrial subsurface.</title>
        <authorList>
            <person name="Probst A.J."/>
            <person name="Ladd B."/>
            <person name="Jarett J.K."/>
            <person name="Geller-Mcgrath D.E."/>
            <person name="Sieber C.M.K."/>
            <person name="Emerson J.B."/>
            <person name="Anantharaman K."/>
            <person name="Thomas B.C."/>
            <person name="Malmstrom R."/>
            <person name="Stieglmeier M."/>
            <person name="Klingl A."/>
            <person name="Woyke T."/>
            <person name="Ryan C.M."/>
            <person name="Banfield J.F."/>
        </authorList>
    </citation>
    <scope>NUCLEOTIDE SEQUENCE [LARGE SCALE GENOMIC DNA]</scope>
</reference>
<evidence type="ECO:0000313" key="3">
    <source>
        <dbReference type="Proteomes" id="UP000228920"/>
    </source>
</evidence>
<feature type="transmembrane region" description="Helical" evidence="1">
    <location>
        <begin position="78"/>
        <end position="98"/>
    </location>
</feature>
<accession>A0A2M7TK76</accession>
<keyword evidence="1" id="KW-0472">Membrane</keyword>
<feature type="transmembrane region" description="Helical" evidence="1">
    <location>
        <begin position="132"/>
        <end position="150"/>
    </location>
</feature>
<dbReference type="EMBL" id="PFNL01000064">
    <property type="protein sequence ID" value="PIZ47109.1"/>
    <property type="molecule type" value="Genomic_DNA"/>
</dbReference>
<feature type="transmembrane region" description="Helical" evidence="1">
    <location>
        <begin position="217"/>
        <end position="235"/>
    </location>
</feature>
<dbReference type="PANTHER" id="PTHR36833:SF2">
    <property type="entry name" value="SLR0610 PROTEIN"/>
    <property type="match status" value="1"/>
</dbReference>